<name>A0ABS8UKT7_DATST</name>
<feature type="non-terminal residue" evidence="2">
    <location>
        <position position="1"/>
    </location>
</feature>
<evidence type="ECO:0000256" key="1">
    <source>
        <dbReference type="SAM" id="MobiDB-lite"/>
    </source>
</evidence>
<sequence>WPSRPQSGETHYGPRDLNLMELNTSLAASVNGTLCGPRSRNKWNSKWPPRPQ</sequence>
<protein>
    <submittedName>
        <fullName evidence="2">Uncharacterized protein</fullName>
    </submittedName>
</protein>
<evidence type="ECO:0000313" key="2">
    <source>
        <dbReference type="EMBL" id="MCD9559507.1"/>
    </source>
</evidence>
<dbReference type="EMBL" id="JACEIK010002159">
    <property type="protein sequence ID" value="MCD9559507.1"/>
    <property type="molecule type" value="Genomic_DNA"/>
</dbReference>
<keyword evidence="3" id="KW-1185">Reference proteome</keyword>
<accession>A0ABS8UKT7</accession>
<feature type="region of interest" description="Disordered" evidence="1">
    <location>
        <begin position="30"/>
        <end position="52"/>
    </location>
</feature>
<evidence type="ECO:0000313" key="3">
    <source>
        <dbReference type="Proteomes" id="UP000823775"/>
    </source>
</evidence>
<reference evidence="2 3" key="1">
    <citation type="journal article" date="2021" name="BMC Genomics">
        <title>Datura genome reveals duplications of psychoactive alkaloid biosynthetic genes and high mutation rate following tissue culture.</title>
        <authorList>
            <person name="Rajewski A."/>
            <person name="Carter-House D."/>
            <person name="Stajich J."/>
            <person name="Litt A."/>
        </authorList>
    </citation>
    <scope>NUCLEOTIDE SEQUENCE [LARGE SCALE GENOMIC DNA]</scope>
    <source>
        <strain evidence="2">AR-01</strain>
    </source>
</reference>
<gene>
    <name evidence="2" type="ORF">HAX54_017472</name>
</gene>
<comment type="caution">
    <text evidence="2">The sequence shown here is derived from an EMBL/GenBank/DDBJ whole genome shotgun (WGS) entry which is preliminary data.</text>
</comment>
<organism evidence="2 3">
    <name type="scientific">Datura stramonium</name>
    <name type="common">Jimsonweed</name>
    <name type="synonym">Common thornapple</name>
    <dbReference type="NCBI Taxonomy" id="4076"/>
    <lineage>
        <taxon>Eukaryota</taxon>
        <taxon>Viridiplantae</taxon>
        <taxon>Streptophyta</taxon>
        <taxon>Embryophyta</taxon>
        <taxon>Tracheophyta</taxon>
        <taxon>Spermatophyta</taxon>
        <taxon>Magnoliopsida</taxon>
        <taxon>eudicotyledons</taxon>
        <taxon>Gunneridae</taxon>
        <taxon>Pentapetalae</taxon>
        <taxon>asterids</taxon>
        <taxon>lamiids</taxon>
        <taxon>Solanales</taxon>
        <taxon>Solanaceae</taxon>
        <taxon>Solanoideae</taxon>
        <taxon>Datureae</taxon>
        <taxon>Datura</taxon>
    </lineage>
</organism>
<proteinExistence type="predicted"/>
<dbReference type="Proteomes" id="UP000823775">
    <property type="component" value="Unassembled WGS sequence"/>
</dbReference>